<evidence type="ECO:0000256" key="6">
    <source>
        <dbReference type="ARBA" id="ARBA00022918"/>
    </source>
</evidence>
<dbReference type="PANTHER" id="PTHR33067">
    <property type="entry name" value="RNA-DIRECTED DNA POLYMERASE-RELATED"/>
    <property type="match status" value="1"/>
</dbReference>
<evidence type="ECO:0000256" key="2">
    <source>
        <dbReference type="ARBA" id="ARBA00022695"/>
    </source>
</evidence>
<dbReference type="PANTHER" id="PTHR33067:SF9">
    <property type="entry name" value="RNA-DIRECTED DNA POLYMERASE"/>
    <property type="match status" value="1"/>
</dbReference>
<dbReference type="GO" id="GO:0016787">
    <property type="term" value="F:hydrolase activity"/>
    <property type="evidence" value="ECO:0007669"/>
    <property type="project" value="UniProtKB-KW"/>
</dbReference>
<keyword evidence="2" id="KW-0548">Nucleotidyltransferase</keyword>
<keyword evidence="5" id="KW-0378">Hydrolase</keyword>
<keyword evidence="6 10" id="KW-0695">RNA-directed DNA polymerase</keyword>
<dbReference type="SUPFAM" id="SSF56672">
    <property type="entry name" value="DNA/RNA polymerases"/>
    <property type="match status" value="1"/>
</dbReference>
<dbReference type="InterPro" id="IPR021109">
    <property type="entry name" value="Peptidase_aspartic_dom_sf"/>
</dbReference>
<dbReference type="Gene3D" id="3.10.10.10">
    <property type="entry name" value="HIV Type 1 Reverse Transcriptase, subunit A, domain 1"/>
    <property type="match status" value="1"/>
</dbReference>
<keyword evidence="4" id="KW-0255">Endonuclease</keyword>
<dbReference type="Pfam" id="PF03732">
    <property type="entry name" value="Retrotrans_gag"/>
    <property type="match status" value="1"/>
</dbReference>
<feature type="region of interest" description="Disordered" evidence="7">
    <location>
        <begin position="364"/>
        <end position="384"/>
    </location>
</feature>
<dbReference type="EMBL" id="BKCJ010003170">
    <property type="protein sequence ID" value="GEU53419.1"/>
    <property type="molecule type" value="Genomic_DNA"/>
</dbReference>
<dbReference type="GO" id="GO:0003964">
    <property type="term" value="F:RNA-directed DNA polymerase activity"/>
    <property type="evidence" value="ECO:0007669"/>
    <property type="project" value="UniProtKB-KW"/>
</dbReference>
<dbReference type="InterPro" id="IPR041373">
    <property type="entry name" value="RT_RNaseH"/>
</dbReference>
<evidence type="ECO:0000256" key="3">
    <source>
        <dbReference type="ARBA" id="ARBA00022722"/>
    </source>
</evidence>
<feature type="region of interest" description="Disordered" evidence="7">
    <location>
        <begin position="646"/>
        <end position="675"/>
    </location>
</feature>
<feature type="compositionally biased region" description="Polar residues" evidence="7">
    <location>
        <begin position="1151"/>
        <end position="1161"/>
    </location>
</feature>
<accession>A0A6L2KWQ5</accession>
<reference evidence="10" key="1">
    <citation type="journal article" date="2019" name="Sci. Rep.">
        <title>Draft genome of Tanacetum cinerariifolium, the natural source of mosquito coil.</title>
        <authorList>
            <person name="Yamashiro T."/>
            <person name="Shiraishi A."/>
            <person name="Satake H."/>
            <person name="Nakayama K."/>
        </authorList>
    </citation>
    <scope>NUCLEOTIDE SEQUENCE</scope>
</reference>
<evidence type="ECO:0000256" key="4">
    <source>
        <dbReference type="ARBA" id="ARBA00022759"/>
    </source>
</evidence>
<feature type="compositionally biased region" description="Low complexity" evidence="7">
    <location>
        <begin position="651"/>
        <end position="660"/>
    </location>
</feature>
<proteinExistence type="predicted"/>
<evidence type="ECO:0000256" key="7">
    <source>
        <dbReference type="SAM" id="MobiDB-lite"/>
    </source>
</evidence>
<evidence type="ECO:0000259" key="8">
    <source>
        <dbReference type="Pfam" id="PF03732"/>
    </source>
</evidence>
<evidence type="ECO:0000256" key="1">
    <source>
        <dbReference type="ARBA" id="ARBA00022679"/>
    </source>
</evidence>
<feature type="domain" description="Reverse transcriptase RNase H-like" evidence="9">
    <location>
        <begin position="199"/>
        <end position="229"/>
    </location>
</feature>
<evidence type="ECO:0000259" key="9">
    <source>
        <dbReference type="Pfam" id="PF17917"/>
    </source>
</evidence>
<keyword evidence="1" id="KW-0808">Transferase</keyword>
<dbReference type="Gene3D" id="2.40.70.10">
    <property type="entry name" value="Acid Proteases"/>
    <property type="match status" value="2"/>
</dbReference>
<protein>
    <submittedName>
        <fullName evidence="10">Reverse transcriptase domain-containing protein</fullName>
    </submittedName>
</protein>
<name>A0A6L2KWQ5_TANCI</name>
<feature type="domain" description="Retrotransposon gag" evidence="8">
    <location>
        <begin position="432"/>
        <end position="506"/>
    </location>
</feature>
<dbReference type="GO" id="GO:0004519">
    <property type="term" value="F:endonuclease activity"/>
    <property type="evidence" value="ECO:0007669"/>
    <property type="project" value="UniProtKB-KW"/>
</dbReference>
<feature type="region of interest" description="Disordered" evidence="7">
    <location>
        <begin position="1146"/>
        <end position="1181"/>
    </location>
</feature>
<dbReference type="CDD" id="cd00303">
    <property type="entry name" value="retropepsin_like"/>
    <property type="match status" value="2"/>
</dbReference>
<organism evidence="10">
    <name type="scientific">Tanacetum cinerariifolium</name>
    <name type="common">Dalmatian daisy</name>
    <name type="synonym">Chrysanthemum cinerariifolium</name>
    <dbReference type="NCBI Taxonomy" id="118510"/>
    <lineage>
        <taxon>Eukaryota</taxon>
        <taxon>Viridiplantae</taxon>
        <taxon>Streptophyta</taxon>
        <taxon>Embryophyta</taxon>
        <taxon>Tracheophyta</taxon>
        <taxon>Spermatophyta</taxon>
        <taxon>Magnoliopsida</taxon>
        <taxon>eudicotyledons</taxon>
        <taxon>Gunneridae</taxon>
        <taxon>Pentapetalae</taxon>
        <taxon>asterids</taxon>
        <taxon>campanulids</taxon>
        <taxon>Asterales</taxon>
        <taxon>Asteraceae</taxon>
        <taxon>Asteroideae</taxon>
        <taxon>Anthemideae</taxon>
        <taxon>Anthemidinae</taxon>
        <taxon>Tanacetum</taxon>
    </lineage>
</organism>
<sequence length="1489" mass="168220">MEDGNDKAYQYADSGVFSNQNDEELTSKPTFFTANTKESGKQISKLKELPFNLEYAFLDDNHEFLVIISSSLSGQEKESLIQVLSKHKAALALKVADIKGISPLFYTYKILMEDNFKPVVQPQRRLNLKVHDVVKVEIVKLLDAGIIYAIFDSPWTALVSIAPDWNLDFESMCDVSDYVVGAILGQRIDKKFHPIYYAIYTDHSALKYLFNKQDAKPRLIRWVLLLQEFTIEIKDKNRTENLATDHLSRLENPKLEKLNEEAIGDSFPNEHLMAIHVREPNTDPRIYWLTIFKDDARYVRKCDACQRAQIISSRNQMPLTNILCMSTRSNSSHLFSPLRDPKSLMRRRNLGEPSSLFDFEEIMNNHNQEPPPKNNNGPPLMVRPNRQAPRTMEELCQPLPGDDANQHIGKFLEITQHMKQNGVSDDALLLSLFPYSLTHHAIAWYDRLPRNSIYSFDDMMSKFLLKCFPPSMVTKLRNEITKFERKPHESLFEAWERYKLSIDRSGGTFMQKTPEECYELIKNMTAHHNHWDTSVIRDETSRNISSTSTTEIDTKCETCGGPHSFTECPVVGGYTQETAYATTGSLPSNTVPNPQADLKAIITRSGVTLAGPLVSSPPKEVDREPETIMDQVLTESTNNVPPLVFQPSLASTSSTSTSSSKMPEVTKDTVQPSTENIQPPVAQTQISIDHPVVALNPKLTILYPSRVNKQKLCEKDDILALNFLEIFRNIQFELSFADALLLMPMFALMFKSLLNNKEKLFDLATTSMNENWSVIILKKLPEKLGDPGEFLILCDFPEFDDCLALADLGASINMMPLSIWKKLSLPELTSTQLILELADRSTTRPAGIAEDIFVKVGKFHFLTDFVVINYVVNPCVPLILERPFLRTRQALIDVYDEELTLRVDDEAITFKVLGFSDKSKSGSPTPTLDPIISSSSPSFTPFEGSDFILEEIETFLQTLDELSNFDDDYYDTERDILYLEKLLNEDPSSNIPPVKTEDLKQVDATMTKPSIEEPPDLDLKELPSHLEYAFLEGTDKLPVIISTELKDEEKSTLLKILKSHKRAIAWKISDIKGIDPYFCTHKILMEDDFKLTPLTLGTLPSNTILNPKGEMKAVTTRSGLAYEGSSIPTESPLEKVDEQITEEILDKEHSNSSGSAAQVQPSVVPISIPEPDVPRTKPKPSIRTHLAKVSLNENCSAMLLKKLPEKLGDPGKFLIPCDFLGMEICHALADLGASINLMPLSIWKKLSLPELTPTQMTLELADRSITRPKGVVEDVFVKVGRSFLRTGRALIDVYGEEITLRSSNPTLVSDDLISENDSCKVPIVKSSSLTLTPFGESDFILEEIKDFLNDDLIPDEIDDSDFDLEGDIRLIEKLENPHQDELEKNEITETFPLEILSMIAFRGDSSTLLFFDFANYHAGNFIVKGMSSQQKKKFFKDVKHCFWDDPYLFKICADQVIRRIALDLEASRAHGFVHHLLQLQSFAYGNLIS</sequence>
<keyword evidence="3" id="KW-0540">Nuclease</keyword>
<evidence type="ECO:0000256" key="5">
    <source>
        <dbReference type="ARBA" id="ARBA00022801"/>
    </source>
</evidence>
<dbReference type="Pfam" id="PF17917">
    <property type="entry name" value="RT_RNaseH"/>
    <property type="match status" value="1"/>
</dbReference>
<dbReference type="InterPro" id="IPR005162">
    <property type="entry name" value="Retrotrans_gag_dom"/>
</dbReference>
<comment type="caution">
    <text evidence="10">The sequence shown here is derived from an EMBL/GenBank/DDBJ whole genome shotgun (WGS) entry which is preliminary data.</text>
</comment>
<evidence type="ECO:0000313" key="10">
    <source>
        <dbReference type="EMBL" id="GEU53419.1"/>
    </source>
</evidence>
<dbReference type="InterPro" id="IPR043502">
    <property type="entry name" value="DNA/RNA_pol_sf"/>
</dbReference>
<gene>
    <name evidence="10" type="ORF">Tci_025397</name>
</gene>